<dbReference type="RefSeq" id="WP_210231811.1">
    <property type="nucleotide sequence ID" value="NZ_CP076022.1"/>
</dbReference>
<evidence type="ECO:0000313" key="2">
    <source>
        <dbReference type="Proteomes" id="UP000676885"/>
    </source>
</evidence>
<proteinExistence type="predicted"/>
<keyword evidence="2" id="KW-1185">Reference proteome</keyword>
<dbReference type="AlphaFoldDB" id="A0A975M6E9"/>
<gene>
    <name evidence="1" type="ORF">KKR91_02345</name>
</gene>
<protein>
    <submittedName>
        <fullName evidence="1">Uncharacterized protein</fullName>
    </submittedName>
</protein>
<dbReference type="Proteomes" id="UP000676885">
    <property type="component" value="Chromosome"/>
</dbReference>
<reference evidence="1 2" key="1">
    <citation type="submission" date="2021-05" db="EMBL/GenBank/DDBJ databases">
        <title>Novel species in genus Arthrobacter.</title>
        <authorList>
            <person name="Zhang G."/>
        </authorList>
    </citation>
    <scope>NUCLEOTIDE SEQUENCE [LARGE SCALE GENOMIC DNA]</scope>
    <source>
        <strain evidence="2">zg-ZUI227</strain>
    </source>
</reference>
<evidence type="ECO:0000313" key="1">
    <source>
        <dbReference type="EMBL" id="QWC10509.1"/>
    </source>
</evidence>
<organism evidence="1 2">
    <name type="scientific">Arthrobacter jiangjiafuii</name>
    <dbReference type="NCBI Taxonomy" id="2817475"/>
    <lineage>
        <taxon>Bacteria</taxon>
        <taxon>Bacillati</taxon>
        <taxon>Actinomycetota</taxon>
        <taxon>Actinomycetes</taxon>
        <taxon>Micrococcales</taxon>
        <taxon>Micrococcaceae</taxon>
        <taxon>Arthrobacter</taxon>
    </lineage>
</organism>
<sequence length="149" mass="16727">MESASRLLPGTDFGLTMWTAPNPFDEPTSYALIHPYTSDAGTGLAQTAAELGLRRLDEDRDILPLGTNIMYVSLRAQQVEFCIRDEIWARHPVTDDWTGNAIGRRYVVFVLGTEPLMDDQDAETISAYLKQHASIYTALVKIRLRVDKP</sequence>
<dbReference type="EMBL" id="CP076022">
    <property type="protein sequence ID" value="QWC10509.1"/>
    <property type="molecule type" value="Genomic_DNA"/>
</dbReference>
<accession>A0A975M6E9</accession>
<name>A0A975M6E9_9MICC</name>
<dbReference type="KEGG" id="ajg:KKR91_02345"/>